<dbReference type="EMBL" id="BMHO01000001">
    <property type="protein sequence ID" value="GGD33334.1"/>
    <property type="molecule type" value="Genomic_DNA"/>
</dbReference>
<evidence type="ECO:0000313" key="2">
    <source>
        <dbReference type="Proteomes" id="UP000633205"/>
    </source>
</evidence>
<protein>
    <submittedName>
        <fullName evidence="1">Uncharacterized protein</fullName>
    </submittedName>
</protein>
<proteinExistence type="predicted"/>
<name>A0A916Y7M0_9MICO</name>
<reference evidence="1" key="1">
    <citation type="journal article" date="2014" name="Int. J. Syst. Evol. Microbiol.">
        <title>Complete genome sequence of Corynebacterium casei LMG S-19264T (=DSM 44701T), isolated from a smear-ripened cheese.</title>
        <authorList>
            <consortium name="US DOE Joint Genome Institute (JGI-PGF)"/>
            <person name="Walter F."/>
            <person name="Albersmeier A."/>
            <person name="Kalinowski J."/>
            <person name="Ruckert C."/>
        </authorList>
    </citation>
    <scope>NUCLEOTIDE SEQUENCE</scope>
    <source>
        <strain evidence="1">CGMCC 1.15152</strain>
    </source>
</reference>
<reference evidence="1" key="2">
    <citation type="submission" date="2020-09" db="EMBL/GenBank/DDBJ databases">
        <authorList>
            <person name="Sun Q."/>
            <person name="Zhou Y."/>
        </authorList>
    </citation>
    <scope>NUCLEOTIDE SEQUENCE</scope>
    <source>
        <strain evidence="1">CGMCC 1.15152</strain>
    </source>
</reference>
<keyword evidence="2" id="KW-1185">Reference proteome</keyword>
<sequence>MHREPPTDQPAHRFEDVEDVEAECVDCDRVFEAVPDSFEVDGVSVLCPDCGERIFVVLE</sequence>
<dbReference type="AlphaFoldDB" id="A0A916Y7M0"/>
<accession>A0A916Y7M0</accession>
<comment type="caution">
    <text evidence="1">The sequence shown here is derived from an EMBL/GenBank/DDBJ whole genome shotgun (WGS) entry which is preliminary data.</text>
</comment>
<dbReference type="Proteomes" id="UP000633205">
    <property type="component" value="Unassembled WGS sequence"/>
</dbReference>
<gene>
    <name evidence="1" type="ORF">GCM10010915_12150</name>
</gene>
<organism evidence="1 2">
    <name type="scientific">Microbacterium faecale</name>
    <dbReference type="NCBI Taxonomy" id="1804630"/>
    <lineage>
        <taxon>Bacteria</taxon>
        <taxon>Bacillati</taxon>
        <taxon>Actinomycetota</taxon>
        <taxon>Actinomycetes</taxon>
        <taxon>Micrococcales</taxon>
        <taxon>Microbacteriaceae</taxon>
        <taxon>Microbacterium</taxon>
    </lineage>
</organism>
<evidence type="ECO:0000313" key="1">
    <source>
        <dbReference type="EMBL" id="GGD33334.1"/>
    </source>
</evidence>